<keyword evidence="5 12" id="KW-0812">Transmembrane</keyword>
<accession>A0A1D8AEA6</accession>
<dbReference type="RefSeq" id="WP_069709841.1">
    <property type="nucleotide sequence ID" value="NZ_BSFC01000025.1"/>
</dbReference>
<evidence type="ECO:0000256" key="3">
    <source>
        <dbReference type="ARBA" id="ARBA00022452"/>
    </source>
</evidence>
<evidence type="ECO:0000256" key="10">
    <source>
        <dbReference type="ARBA" id="ARBA00023136"/>
    </source>
</evidence>
<dbReference type="KEGG" id="nre:BES08_26700"/>
<geneLocation type="plasmid" evidence="18 19">
    <name>pSA2</name>
</geneLocation>
<evidence type="ECO:0000256" key="7">
    <source>
        <dbReference type="ARBA" id="ARBA00023004"/>
    </source>
</evidence>
<keyword evidence="4" id="KW-0410">Iron transport</keyword>
<dbReference type="GO" id="GO:0009279">
    <property type="term" value="C:cell outer membrane"/>
    <property type="evidence" value="ECO:0007669"/>
    <property type="project" value="UniProtKB-SubCell"/>
</dbReference>
<dbReference type="OrthoDB" id="7510666at2"/>
<dbReference type="PROSITE" id="PS01156">
    <property type="entry name" value="TONB_DEPENDENT_REC_2"/>
    <property type="match status" value="1"/>
</dbReference>
<dbReference type="GO" id="GO:0006826">
    <property type="term" value="P:iron ion transport"/>
    <property type="evidence" value="ECO:0007669"/>
    <property type="project" value="UniProtKB-KW"/>
</dbReference>
<protein>
    <submittedName>
        <fullName evidence="18">TonB-dependent receptor</fullName>
    </submittedName>
</protein>
<reference evidence="19" key="1">
    <citation type="journal article" date="2017" name="J. Biotechnol.">
        <title>Complete genome sequence of Novosphingobium resinovorum SA1, a versatile xenobiotic-degrading bacterium capable of utilizing sulfanilic acid.</title>
        <authorList>
            <person name="Hegedus B."/>
            <person name="Kos P.B."/>
            <person name="Balint B."/>
            <person name="Maroti G."/>
            <person name="Gan H.M."/>
            <person name="Perei K."/>
            <person name="Rakhely G."/>
        </authorList>
    </citation>
    <scope>NUCLEOTIDE SEQUENCE [LARGE SCALE GENOMIC DNA]</scope>
    <source>
        <strain evidence="19">SA1</strain>
    </source>
</reference>
<keyword evidence="3 12" id="KW-1134">Transmembrane beta strand</keyword>
<keyword evidence="9 14" id="KW-0798">TonB box</keyword>
<feature type="short sequence motif" description="TonB C-terminal box" evidence="13">
    <location>
        <begin position="774"/>
        <end position="791"/>
    </location>
</feature>
<organism evidence="18 19">
    <name type="scientific">Novosphingobium resinovorum</name>
    <dbReference type="NCBI Taxonomy" id="158500"/>
    <lineage>
        <taxon>Bacteria</taxon>
        <taxon>Pseudomonadati</taxon>
        <taxon>Pseudomonadota</taxon>
        <taxon>Alphaproteobacteria</taxon>
        <taxon>Sphingomonadales</taxon>
        <taxon>Sphingomonadaceae</taxon>
        <taxon>Novosphingobium</taxon>
    </lineage>
</organism>
<evidence type="ECO:0000256" key="13">
    <source>
        <dbReference type="PROSITE-ProRule" id="PRU10144"/>
    </source>
</evidence>
<dbReference type="PROSITE" id="PS52016">
    <property type="entry name" value="TONB_DEPENDENT_REC_3"/>
    <property type="match status" value="1"/>
</dbReference>
<dbReference type="InterPro" id="IPR000531">
    <property type="entry name" value="Beta-barrel_TonB"/>
</dbReference>
<dbReference type="Pfam" id="PF00593">
    <property type="entry name" value="TonB_dep_Rec_b-barrel"/>
    <property type="match status" value="1"/>
</dbReference>
<evidence type="ECO:0000256" key="12">
    <source>
        <dbReference type="PROSITE-ProRule" id="PRU01360"/>
    </source>
</evidence>
<dbReference type="Pfam" id="PF07715">
    <property type="entry name" value="Plug"/>
    <property type="match status" value="1"/>
</dbReference>
<evidence type="ECO:0000259" key="17">
    <source>
        <dbReference type="Pfam" id="PF07715"/>
    </source>
</evidence>
<keyword evidence="6 15" id="KW-0732">Signal</keyword>
<dbReference type="PANTHER" id="PTHR32552">
    <property type="entry name" value="FERRICHROME IRON RECEPTOR-RELATED"/>
    <property type="match status" value="1"/>
</dbReference>
<keyword evidence="8" id="KW-0406">Ion transport</keyword>
<proteinExistence type="inferred from homology"/>
<evidence type="ECO:0000313" key="19">
    <source>
        <dbReference type="Proteomes" id="UP000094626"/>
    </source>
</evidence>
<keyword evidence="10 12" id="KW-0472">Membrane</keyword>
<keyword evidence="2 12" id="KW-0813">Transport</keyword>
<comment type="similarity">
    <text evidence="12 14">Belongs to the TonB-dependent receptor family.</text>
</comment>
<evidence type="ECO:0000256" key="5">
    <source>
        <dbReference type="ARBA" id="ARBA00022692"/>
    </source>
</evidence>
<dbReference type="InterPro" id="IPR010917">
    <property type="entry name" value="TonB_rcpt_CS"/>
</dbReference>
<dbReference type="SUPFAM" id="SSF56935">
    <property type="entry name" value="Porins"/>
    <property type="match status" value="1"/>
</dbReference>
<evidence type="ECO:0000256" key="6">
    <source>
        <dbReference type="ARBA" id="ARBA00022729"/>
    </source>
</evidence>
<sequence>MHTKILKGALFSTAALFAIPAAAQESAAPARQAEAASPSDIVVTARRRAERLQDVSVSITAFSADALERSTVQTVSDVKTIAPGFTFSSEGGKDNVALTLRGIGQLPLGEVTPGVVIYLNDIPLPSVGSNVPTYDIGSIQVLKGPQGTLFGRNTLGGAVVIGSEKPSYEFEGYVEGTYGRFDYREIQGAVNIPIVEDKVAFRAAGQIRRQDPRTIAFDGGPGFDNIHQDGFRLSLLLEPVDGLKSTTIYEYFKGDELAGGLYLLRENYPFAALGLGAAQPQVGAALATQRANRRGSFDGGIDGGAAYRKTTSITNDTSFTFGALTLRNIFGYRKNYSYQLINTGGLPILEIPTGLANPASVPFTLFTASSVLDRQYMTNETQLLGDFNGFNFIAGVFYNNDKPAGASGSQFTAFSVGSVPAPAVTAHVRNKNWAVYGQIGYEITDKLKLNLGARYSWDKVSACGGAIGTTYATEATCLAVAGTGAIDGVGTVSNKGQEPSWTIGLDYKPNPDWLLYIVSRRGYRGANVNTPLFETPFTTGGVDPACVSTGGVCADLRPFQKTGEETITDVEVGSKYNYHVGSARGLLNIAAYYSKYKNALQFLNSQTTVPNGTPDSPSNGSLAVNAADLRIWGVELEASISPVPSMTISFNAAYTNVQVERVTIPGTLPSTIVLGPDQVNKYSPTFSGTASLSWIMPIRPADGELTFNADLFMTDDFGGQNGEKLPGYELANARLDLRGIAGTRLDLGVFVKNVFNVKYYSASSVLLPSFPTSSVYAGEPRTWGVSAKYSF</sequence>
<gene>
    <name evidence="18" type="ORF">BES08_26700</name>
</gene>
<dbReference type="AlphaFoldDB" id="A0A1D8AEA6"/>
<keyword evidence="18" id="KW-0675">Receptor</keyword>
<keyword evidence="11 12" id="KW-0998">Cell outer membrane</keyword>
<evidence type="ECO:0000256" key="14">
    <source>
        <dbReference type="RuleBase" id="RU003357"/>
    </source>
</evidence>
<feature type="signal peptide" evidence="15">
    <location>
        <begin position="1"/>
        <end position="23"/>
    </location>
</feature>
<comment type="subcellular location">
    <subcellularLocation>
        <location evidence="1 12">Cell outer membrane</location>
        <topology evidence="1 12">Multi-pass membrane protein</topology>
    </subcellularLocation>
</comment>
<dbReference type="PANTHER" id="PTHR32552:SF81">
    <property type="entry name" value="TONB-DEPENDENT OUTER MEMBRANE RECEPTOR"/>
    <property type="match status" value="1"/>
</dbReference>
<dbReference type="InterPro" id="IPR036942">
    <property type="entry name" value="Beta-barrel_TonB_sf"/>
</dbReference>
<evidence type="ECO:0000256" key="8">
    <source>
        <dbReference type="ARBA" id="ARBA00023065"/>
    </source>
</evidence>
<keyword evidence="18" id="KW-0614">Plasmid</keyword>
<dbReference type="InterPro" id="IPR012910">
    <property type="entry name" value="Plug_dom"/>
</dbReference>
<evidence type="ECO:0000256" key="2">
    <source>
        <dbReference type="ARBA" id="ARBA00022448"/>
    </source>
</evidence>
<dbReference type="InterPro" id="IPR039426">
    <property type="entry name" value="TonB-dep_rcpt-like"/>
</dbReference>
<feature type="domain" description="TonB-dependent receptor-like beta-barrel" evidence="16">
    <location>
        <begin position="287"/>
        <end position="753"/>
    </location>
</feature>
<feature type="chain" id="PRO_5009104914" evidence="15">
    <location>
        <begin position="24"/>
        <end position="791"/>
    </location>
</feature>
<dbReference type="EMBL" id="CP017077">
    <property type="protein sequence ID" value="AOR80454.1"/>
    <property type="molecule type" value="Genomic_DNA"/>
</dbReference>
<evidence type="ECO:0000259" key="16">
    <source>
        <dbReference type="Pfam" id="PF00593"/>
    </source>
</evidence>
<evidence type="ECO:0000256" key="1">
    <source>
        <dbReference type="ARBA" id="ARBA00004571"/>
    </source>
</evidence>
<evidence type="ECO:0000256" key="11">
    <source>
        <dbReference type="ARBA" id="ARBA00023237"/>
    </source>
</evidence>
<evidence type="ECO:0000256" key="9">
    <source>
        <dbReference type="ARBA" id="ARBA00023077"/>
    </source>
</evidence>
<evidence type="ECO:0000256" key="4">
    <source>
        <dbReference type="ARBA" id="ARBA00022496"/>
    </source>
</evidence>
<name>A0A1D8AEA6_9SPHN</name>
<evidence type="ECO:0000256" key="15">
    <source>
        <dbReference type="SAM" id="SignalP"/>
    </source>
</evidence>
<keyword evidence="7" id="KW-0408">Iron</keyword>
<evidence type="ECO:0000313" key="18">
    <source>
        <dbReference type="EMBL" id="AOR80454.1"/>
    </source>
</evidence>
<dbReference type="Proteomes" id="UP000094626">
    <property type="component" value="Plasmid pSA2"/>
</dbReference>
<keyword evidence="19" id="KW-1185">Reference proteome</keyword>
<feature type="domain" description="TonB-dependent receptor plug" evidence="17">
    <location>
        <begin position="52"/>
        <end position="158"/>
    </location>
</feature>
<dbReference type="Gene3D" id="2.40.170.20">
    <property type="entry name" value="TonB-dependent receptor, beta-barrel domain"/>
    <property type="match status" value="1"/>
</dbReference>